<dbReference type="PANTHER" id="PTHR41237">
    <property type="entry name" value="37S RIBOSOMAL PROTEIN MRP21, MITOCHONDRIAL"/>
    <property type="match status" value="1"/>
</dbReference>
<dbReference type="GO" id="GO:0003735">
    <property type="term" value="F:structural constituent of ribosome"/>
    <property type="evidence" value="ECO:0007669"/>
    <property type="project" value="TreeGrafter"/>
</dbReference>
<feature type="compositionally biased region" description="Polar residues" evidence="1">
    <location>
        <begin position="68"/>
        <end position="82"/>
    </location>
</feature>
<dbReference type="InterPro" id="IPR052837">
    <property type="entry name" value="Mitoribosomal_bS21"/>
</dbReference>
<dbReference type="PANTHER" id="PTHR41237:SF1">
    <property type="entry name" value="SMALL RIBOSOMAL SUBUNIT PROTEIN BS21M"/>
    <property type="match status" value="1"/>
</dbReference>
<dbReference type="GeneID" id="37199622"/>
<name>A0A395HXW0_ASPHC</name>
<dbReference type="GO" id="GO:0070124">
    <property type="term" value="P:mitochondrial translational initiation"/>
    <property type="evidence" value="ECO:0007669"/>
    <property type="project" value="TreeGrafter"/>
</dbReference>
<protein>
    <recommendedName>
        <fullName evidence="4">Ribosomal protein S21</fullName>
    </recommendedName>
</protein>
<dbReference type="AlphaFoldDB" id="A0A395HXW0"/>
<feature type="compositionally biased region" description="Low complexity" evidence="1">
    <location>
        <begin position="40"/>
        <end position="55"/>
    </location>
</feature>
<dbReference type="Proteomes" id="UP000248961">
    <property type="component" value="Unassembled WGS sequence"/>
</dbReference>
<dbReference type="GO" id="GO:0005763">
    <property type="term" value="C:mitochondrial small ribosomal subunit"/>
    <property type="evidence" value="ECO:0007669"/>
    <property type="project" value="TreeGrafter"/>
</dbReference>
<evidence type="ECO:0000256" key="1">
    <source>
        <dbReference type="SAM" id="MobiDB-lite"/>
    </source>
</evidence>
<evidence type="ECO:0000313" key="3">
    <source>
        <dbReference type="Proteomes" id="UP000248961"/>
    </source>
</evidence>
<dbReference type="EMBL" id="KZ824287">
    <property type="protein sequence ID" value="RAL11698.1"/>
    <property type="molecule type" value="Genomic_DNA"/>
</dbReference>
<organism evidence="2 3">
    <name type="scientific">Aspergillus homomorphus (strain CBS 101889)</name>
    <dbReference type="NCBI Taxonomy" id="1450537"/>
    <lineage>
        <taxon>Eukaryota</taxon>
        <taxon>Fungi</taxon>
        <taxon>Dikarya</taxon>
        <taxon>Ascomycota</taxon>
        <taxon>Pezizomycotina</taxon>
        <taxon>Eurotiomycetes</taxon>
        <taxon>Eurotiomycetidae</taxon>
        <taxon>Eurotiales</taxon>
        <taxon>Aspergillaceae</taxon>
        <taxon>Aspergillus</taxon>
        <taxon>Aspergillus subgen. Circumdati</taxon>
    </lineage>
</organism>
<reference evidence="2 3" key="1">
    <citation type="submission" date="2018-02" db="EMBL/GenBank/DDBJ databases">
        <title>The genomes of Aspergillus section Nigri reveals drivers in fungal speciation.</title>
        <authorList>
            <consortium name="DOE Joint Genome Institute"/>
            <person name="Vesth T.C."/>
            <person name="Nybo J."/>
            <person name="Theobald S."/>
            <person name="Brandl J."/>
            <person name="Frisvad J.C."/>
            <person name="Nielsen K.F."/>
            <person name="Lyhne E.K."/>
            <person name="Kogle M.E."/>
            <person name="Kuo A."/>
            <person name="Riley R."/>
            <person name="Clum A."/>
            <person name="Nolan M."/>
            <person name="Lipzen A."/>
            <person name="Salamov A."/>
            <person name="Henrissat B."/>
            <person name="Wiebenga A."/>
            <person name="De vries R.P."/>
            <person name="Grigoriev I.V."/>
            <person name="Mortensen U.H."/>
            <person name="Andersen M.R."/>
            <person name="Baker S.E."/>
        </authorList>
    </citation>
    <scope>NUCLEOTIDE SEQUENCE [LARGE SCALE GENOMIC DNA]</scope>
    <source>
        <strain evidence="2 3">CBS 101889</strain>
    </source>
</reference>
<dbReference type="OrthoDB" id="2501249at2759"/>
<proteinExistence type="predicted"/>
<evidence type="ECO:0000313" key="2">
    <source>
        <dbReference type="EMBL" id="RAL11698.1"/>
    </source>
</evidence>
<accession>A0A395HXW0</accession>
<dbReference type="STRING" id="1450537.A0A395HXW0"/>
<keyword evidence="3" id="KW-1185">Reference proteome</keyword>
<sequence length="208" mass="23667">MEMRILSQCLRATARPTTTTSLLYTKQFARQSLPAIRYNSSSSSSPKSIFPTSRSTFPNLFNKDSKFSRSQSTPKPQESASGNEFDDIIKNLNFAGKSSSSVDGASSPYGADVDSMRPDQKFELKLGPTLGRRVEVDKTKGADLGSSIRTLQYNLRGNNVPFMVNAQKQYTRKGQRRKVIRRLRWRRLFKYSFKATLEKVRTMRDQGW</sequence>
<feature type="region of interest" description="Disordered" evidence="1">
    <location>
        <begin position="38"/>
        <end position="84"/>
    </location>
</feature>
<gene>
    <name evidence="2" type="ORF">BO97DRAFT_406063</name>
</gene>
<dbReference type="RefSeq" id="XP_025550852.1">
    <property type="nucleotide sequence ID" value="XM_025695333.1"/>
</dbReference>
<dbReference type="VEuPathDB" id="FungiDB:BO97DRAFT_406063"/>
<evidence type="ECO:0008006" key="4">
    <source>
        <dbReference type="Google" id="ProtNLM"/>
    </source>
</evidence>